<dbReference type="GO" id="GO:0090729">
    <property type="term" value="F:toxin activity"/>
    <property type="evidence" value="ECO:0007669"/>
    <property type="project" value="UniProtKB-KW"/>
</dbReference>
<evidence type="ECO:0000256" key="3">
    <source>
        <dbReference type="ARBA" id="ARBA00022723"/>
    </source>
</evidence>
<accession>A0A066U2T2</accession>
<gene>
    <name evidence="6" type="primary">vapC</name>
    <name evidence="8" type="ORF">DV20_30645</name>
</gene>
<dbReference type="Proteomes" id="UP000027345">
    <property type="component" value="Unassembled WGS sequence"/>
</dbReference>
<keyword evidence="4 6" id="KW-0378">Hydrolase</keyword>
<evidence type="ECO:0000256" key="6">
    <source>
        <dbReference type="HAMAP-Rule" id="MF_00265"/>
    </source>
</evidence>
<dbReference type="EMBL" id="JMQI01000063">
    <property type="protein sequence ID" value="KDN18538.1"/>
    <property type="molecule type" value="Genomic_DNA"/>
</dbReference>
<comment type="similarity">
    <text evidence="6">Belongs to the PINc/VapC protein family.</text>
</comment>
<organism evidence="8 9">
    <name type="scientific">Amycolatopsis rifamycinica</name>
    <dbReference type="NCBI Taxonomy" id="287986"/>
    <lineage>
        <taxon>Bacteria</taxon>
        <taxon>Bacillati</taxon>
        <taxon>Actinomycetota</taxon>
        <taxon>Actinomycetes</taxon>
        <taxon>Pseudonocardiales</taxon>
        <taxon>Pseudonocardiaceae</taxon>
        <taxon>Amycolatopsis</taxon>
    </lineage>
</organism>
<evidence type="ECO:0000256" key="1">
    <source>
        <dbReference type="ARBA" id="ARBA00022649"/>
    </source>
</evidence>
<comment type="caution">
    <text evidence="8">The sequence shown here is derived from an EMBL/GenBank/DDBJ whole genome shotgun (WGS) entry which is preliminary data.</text>
</comment>
<dbReference type="InterPro" id="IPR022907">
    <property type="entry name" value="VapC_family"/>
</dbReference>
<keyword evidence="9" id="KW-1185">Reference proteome</keyword>
<dbReference type="Pfam" id="PF01850">
    <property type="entry name" value="PIN"/>
    <property type="match status" value="1"/>
</dbReference>
<keyword evidence="6" id="KW-0800">Toxin</keyword>
<evidence type="ECO:0000256" key="5">
    <source>
        <dbReference type="ARBA" id="ARBA00022842"/>
    </source>
</evidence>
<sequence>MVTVFYADTSAVVGAYLADEPDHAELRKLLIDGGHLVLTSELTRLECASAVTAAKRTGRIPDAREFLTQFDRDTRTVLGVIPLAPSRIFPAARRLVTENYPVRTLDAIHIAVAMHDTAELTGGEPVTFVTRDERQADAAKANGFEVL</sequence>
<dbReference type="GO" id="GO:0004540">
    <property type="term" value="F:RNA nuclease activity"/>
    <property type="evidence" value="ECO:0007669"/>
    <property type="project" value="InterPro"/>
</dbReference>
<dbReference type="GO" id="GO:0016787">
    <property type="term" value="F:hydrolase activity"/>
    <property type="evidence" value="ECO:0007669"/>
    <property type="project" value="UniProtKB-KW"/>
</dbReference>
<feature type="domain" description="PIN" evidence="7">
    <location>
        <begin position="6"/>
        <end position="140"/>
    </location>
</feature>
<keyword evidence="3 6" id="KW-0479">Metal-binding</keyword>
<dbReference type="InterPro" id="IPR002716">
    <property type="entry name" value="PIN_dom"/>
</dbReference>
<dbReference type="RefSeq" id="WP_043786265.1">
    <property type="nucleotide sequence ID" value="NZ_JMQI01000063.1"/>
</dbReference>
<evidence type="ECO:0000256" key="2">
    <source>
        <dbReference type="ARBA" id="ARBA00022722"/>
    </source>
</evidence>
<dbReference type="STRING" id="287986.DV20_30645"/>
<dbReference type="AlphaFoldDB" id="A0A066U2T2"/>
<comment type="function">
    <text evidence="6">Toxic component of a toxin-antitoxin (TA) system. An RNase.</text>
</comment>
<comment type="cofactor">
    <cofactor evidence="6">
        <name>Mg(2+)</name>
        <dbReference type="ChEBI" id="CHEBI:18420"/>
    </cofactor>
</comment>
<dbReference type="OrthoDB" id="5186703at2"/>
<dbReference type="eggNOG" id="COG1848">
    <property type="taxonomic scope" value="Bacteria"/>
</dbReference>
<keyword evidence="2 6" id="KW-0540">Nuclease</keyword>
<evidence type="ECO:0000259" key="7">
    <source>
        <dbReference type="Pfam" id="PF01850"/>
    </source>
</evidence>
<dbReference type="SUPFAM" id="SSF88723">
    <property type="entry name" value="PIN domain-like"/>
    <property type="match status" value="1"/>
</dbReference>
<dbReference type="EC" id="3.1.-.-" evidence="6"/>
<evidence type="ECO:0000256" key="4">
    <source>
        <dbReference type="ARBA" id="ARBA00022801"/>
    </source>
</evidence>
<evidence type="ECO:0000313" key="8">
    <source>
        <dbReference type="EMBL" id="KDN18538.1"/>
    </source>
</evidence>
<dbReference type="InterPro" id="IPR029060">
    <property type="entry name" value="PIN-like_dom_sf"/>
</dbReference>
<dbReference type="GO" id="GO:0000287">
    <property type="term" value="F:magnesium ion binding"/>
    <property type="evidence" value="ECO:0007669"/>
    <property type="project" value="UniProtKB-UniRule"/>
</dbReference>
<evidence type="ECO:0000313" key="9">
    <source>
        <dbReference type="Proteomes" id="UP000027345"/>
    </source>
</evidence>
<dbReference type="Gene3D" id="3.40.50.1010">
    <property type="entry name" value="5'-nuclease"/>
    <property type="match status" value="1"/>
</dbReference>
<protein>
    <recommendedName>
        <fullName evidence="6">Ribonuclease VapC</fullName>
        <shortName evidence="6">RNase VapC</shortName>
        <ecNumber evidence="6">3.1.-.-</ecNumber>
    </recommendedName>
    <alternativeName>
        <fullName evidence="6">Toxin VapC</fullName>
    </alternativeName>
</protein>
<feature type="binding site" evidence="6">
    <location>
        <position position="8"/>
    </location>
    <ligand>
        <name>Mg(2+)</name>
        <dbReference type="ChEBI" id="CHEBI:18420"/>
    </ligand>
</feature>
<keyword evidence="1 6" id="KW-1277">Toxin-antitoxin system</keyword>
<dbReference type="HAMAP" id="MF_00265">
    <property type="entry name" value="VapC_Nob1"/>
    <property type="match status" value="1"/>
</dbReference>
<dbReference type="CDD" id="cd09874">
    <property type="entry name" value="PIN_MT3492-like"/>
    <property type="match status" value="1"/>
</dbReference>
<keyword evidence="5 6" id="KW-0460">Magnesium</keyword>
<proteinExistence type="inferred from homology"/>
<feature type="binding site" evidence="6">
    <location>
        <position position="106"/>
    </location>
    <ligand>
        <name>Mg(2+)</name>
        <dbReference type="ChEBI" id="CHEBI:18420"/>
    </ligand>
</feature>
<name>A0A066U2T2_9PSEU</name>
<reference evidence="8 9" key="1">
    <citation type="submission" date="2014-05" db="EMBL/GenBank/DDBJ databases">
        <title>Draft genome sequence of Amycolatopsis rifamycinica DSM 46095.</title>
        <authorList>
            <person name="Lal R."/>
            <person name="Saxena A."/>
            <person name="Kumari R."/>
            <person name="Mukherjee U."/>
            <person name="Singh P."/>
            <person name="Sangwan N."/>
            <person name="Mahato N.K."/>
        </authorList>
    </citation>
    <scope>NUCLEOTIDE SEQUENCE [LARGE SCALE GENOMIC DNA]</scope>
    <source>
        <strain evidence="8 9">DSM 46095</strain>
    </source>
</reference>